<dbReference type="Proteomes" id="UP000078596">
    <property type="component" value="Chromosome"/>
</dbReference>
<keyword evidence="2" id="KW-1185">Reference proteome</keyword>
<accession>A0A191ZFS1</accession>
<dbReference type="RefSeq" id="WP_066099020.1">
    <property type="nucleotide sequence ID" value="NZ_CP016027.1"/>
</dbReference>
<protein>
    <submittedName>
        <fullName evidence="1">CopG family transcriptional regulator</fullName>
    </submittedName>
</protein>
<dbReference type="AlphaFoldDB" id="A0A191ZFS1"/>
<dbReference type="NCBIfam" id="NF047399">
    <property type="entry name" value="BrnA_antitoxin_add"/>
    <property type="match status" value="1"/>
</dbReference>
<name>A0A191ZFS1_9GAMM</name>
<dbReference type="OrthoDB" id="9798485at2"/>
<reference evidence="1 2" key="1">
    <citation type="submission" date="2016-06" db="EMBL/GenBank/DDBJ databases">
        <title>Insight into the functional genes involving in sulfur oxidation in Pearl River water.</title>
        <authorList>
            <person name="Luo J."/>
            <person name="Tan X."/>
            <person name="Lin W."/>
        </authorList>
    </citation>
    <scope>NUCLEOTIDE SEQUENCE [LARGE SCALE GENOMIC DNA]</scope>
    <source>
        <strain evidence="1 2">LS2</strain>
    </source>
</reference>
<sequence length="77" mass="8942">MKAKSFDAKFDKGEDVTDVLDLSKARRPLQEQRRVNVDFPTWMIESLDREAGRLGVTRQSVIKIWLAERLEQIAPNK</sequence>
<evidence type="ECO:0000313" key="1">
    <source>
        <dbReference type="EMBL" id="ANJ66705.1"/>
    </source>
</evidence>
<dbReference type="EMBL" id="CP016027">
    <property type="protein sequence ID" value="ANJ66705.1"/>
    <property type="molecule type" value="Genomic_DNA"/>
</dbReference>
<proteinExistence type="predicted"/>
<evidence type="ECO:0000313" key="2">
    <source>
        <dbReference type="Proteomes" id="UP000078596"/>
    </source>
</evidence>
<gene>
    <name evidence="1" type="ORF">A9404_04330</name>
</gene>
<dbReference type="KEGG" id="haz:A9404_04330"/>
<organism evidence="1 2">
    <name type="scientific">Halothiobacillus diazotrophicus</name>
    <dbReference type="NCBI Taxonomy" id="1860122"/>
    <lineage>
        <taxon>Bacteria</taxon>
        <taxon>Pseudomonadati</taxon>
        <taxon>Pseudomonadota</taxon>
        <taxon>Gammaproteobacteria</taxon>
        <taxon>Chromatiales</taxon>
        <taxon>Halothiobacillaceae</taxon>
        <taxon>Halothiobacillus</taxon>
    </lineage>
</organism>